<dbReference type="EMBL" id="PFAU01000026">
    <property type="protein sequence ID" value="PIR91150.1"/>
    <property type="molecule type" value="Genomic_DNA"/>
</dbReference>
<accession>A0A2H0UYE9</accession>
<dbReference type="GO" id="GO:0006351">
    <property type="term" value="P:DNA-templated transcription"/>
    <property type="evidence" value="ECO:0007669"/>
    <property type="project" value="TreeGrafter"/>
</dbReference>
<dbReference type="Pfam" id="PF20803">
    <property type="entry name" value="PaaX_M"/>
    <property type="match status" value="1"/>
</dbReference>
<evidence type="ECO:0000259" key="1">
    <source>
        <dbReference type="Pfam" id="PF20803"/>
    </source>
</evidence>
<evidence type="ECO:0000313" key="3">
    <source>
        <dbReference type="Proteomes" id="UP000230882"/>
    </source>
</evidence>
<name>A0A2H0UYE9_9BACT</name>
<dbReference type="InterPro" id="IPR048846">
    <property type="entry name" value="PaaX-like_central"/>
</dbReference>
<dbReference type="PANTHER" id="PTHR30319:SF1">
    <property type="entry name" value="TRANSCRIPTIONAL REPRESSOR PAAX"/>
    <property type="match status" value="1"/>
</dbReference>
<comment type="caution">
    <text evidence="2">The sequence shown here is derived from an EMBL/GenBank/DDBJ whole genome shotgun (WGS) entry which is preliminary data.</text>
</comment>
<proteinExistence type="predicted"/>
<dbReference type="SUPFAM" id="SSF46785">
    <property type="entry name" value="Winged helix' DNA-binding domain"/>
    <property type="match status" value="1"/>
</dbReference>
<dbReference type="Proteomes" id="UP000230882">
    <property type="component" value="Unassembled WGS sequence"/>
</dbReference>
<dbReference type="InterPro" id="IPR036390">
    <property type="entry name" value="WH_DNA-bd_sf"/>
</dbReference>
<feature type="domain" description="Transcriptional repressor PaaX-like central Cas2-like" evidence="1">
    <location>
        <begin position="117"/>
        <end position="185"/>
    </location>
</feature>
<gene>
    <name evidence="2" type="ORF">COU02_01010</name>
</gene>
<dbReference type="AlphaFoldDB" id="A0A2H0UYE9"/>
<dbReference type="PANTHER" id="PTHR30319">
    <property type="entry name" value="PHENYLACETIC ACID REGULATOR-RELATED TRANSCRIPTIONAL REPRESSOR"/>
    <property type="match status" value="1"/>
</dbReference>
<protein>
    <recommendedName>
        <fullName evidence="1">Transcriptional repressor PaaX-like central Cas2-like domain-containing protein</fullName>
    </recommendedName>
</protein>
<sequence length="200" mass="24421">MPESEYFFQKKRRSFTQKFFEKGLNAAVYTLFCLKDLGKGFLRDLPSSYPRFDLMKKMFGVEYRGVRFEKQTIRTNFYRLKKQGLIAQDPKQKIWYLTDKGREIVDYIENRYLLLQKPWDRKLRIVIFDIPEKKKRWREWLREELLLLQYHQLQKSVYVGKVPLPESLYKEIKKSPIGRRVFVFTLLDFDRKEEILELLG</sequence>
<evidence type="ECO:0000313" key="2">
    <source>
        <dbReference type="EMBL" id="PIR91150.1"/>
    </source>
</evidence>
<reference evidence="3" key="1">
    <citation type="submission" date="2017-09" db="EMBL/GenBank/DDBJ databases">
        <title>Depth-based differentiation of microbial function through sediment-hosted aquifers and enrichment of novel symbionts in the deep terrestrial subsurface.</title>
        <authorList>
            <person name="Probst A.J."/>
            <person name="Ladd B."/>
            <person name="Jarett J.K."/>
            <person name="Geller-Mcgrath D.E."/>
            <person name="Sieber C.M.K."/>
            <person name="Emerson J.B."/>
            <person name="Anantharaman K."/>
            <person name="Thomas B.C."/>
            <person name="Malmstrom R."/>
            <person name="Stieglmeier M."/>
            <person name="Klingl A."/>
            <person name="Woyke T."/>
            <person name="Ryan C.M."/>
            <person name="Banfield J.F."/>
        </authorList>
    </citation>
    <scope>NUCLEOTIDE SEQUENCE [LARGE SCALE GENOMIC DNA]</scope>
</reference>
<organism evidence="2 3">
    <name type="scientific">bacterium (Candidatus Gribaldobacteria) CG10_big_fil_rev_8_21_14_0_10_37_46</name>
    <dbReference type="NCBI Taxonomy" id="2014276"/>
    <lineage>
        <taxon>Bacteria</taxon>
        <taxon>Candidatus Gribaldobacteria</taxon>
    </lineage>
</organism>
<dbReference type="Gene3D" id="3.30.70.2650">
    <property type="match status" value="1"/>
</dbReference>